<dbReference type="PANTHER" id="PTHR12305">
    <property type="entry name" value="PHOSPHATASE WITH HOMOLOGY TO TENSIN"/>
    <property type="match status" value="1"/>
</dbReference>
<dbReference type="SUPFAM" id="SSF52799">
    <property type="entry name" value="(Phosphotyrosine protein) phosphatases II"/>
    <property type="match status" value="1"/>
</dbReference>
<accession>A0A146KF07</accession>
<gene>
    <name evidence="4" type="ORF">TPC1_12871</name>
</gene>
<evidence type="ECO:0000256" key="1">
    <source>
        <dbReference type="ARBA" id="ARBA00022801"/>
    </source>
</evidence>
<dbReference type="InterPro" id="IPR003595">
    <property type="entry name" value="Tyr_Pase_cat"/>
</dbReference>
<evidence type="ECO:0000259" key="3">
    <source>
        <dbReference type="PROSITE" id="PS51181"/>
    </source>
</evidence>
<dbReference type="GO" id="GO:0005829">
    <property type="term" value="C:cytosol"/>
    <property type="evidence" value="ECO:0007669"/>
    <property type="project" value="TreeGrafter"/>
</dbReference>
<feature type="non-terminal residue" evidence="4">
    <location>
        <position position="1"/>
    </location>
</feature>
<feature type="domain" description="Tyrosine specific protein phosphatases" evidence="2">
    <location>
        <begin position="87"/>
        <end position="143"/>
    </location>
</feature>
<dbReference type="PROSITE" id="PS00383">
    <property type="entry name" value="TYR_PHOSPHATASE_1"/>
    <property type="match status" value="1"/>
</dbReference>
<dbReference type="InterPro" id="IPR057023">
    <property type="entry name" value="PTP-SAK"/>
</dbReference>
<protein>
    <submittedName>
        <fullName evidence="4">Phosphatidylinositol-3,4,5-trisphosphate 3-phosphatase PTEN, putative</fullName>
    </submittedName>
</protein>
<dbReference type="InterPro" id="IPR016130">
    <property type="entry name" value="Tyr_Pase_AS"/>
</dbReference>
<name>A0A146KF07_9EUKA</name>
<dbReference type="InterPro" id="IPR000387">
    <property type="entry name" value="Tyr_Pase_dom"/>
</dbReference>
<evidence type="ECO:0000259" key="2">
    <source>
        <dbReference type="PROSITE" id="PS50056"/>
    </source>
</evidence>
<feature type="domain" description="Phosphatase tensin-type" evidence="3">
    <location>
        <begin position="5"/>
        <end position="177"/>
    </location>
</feature>
<dbReference type="GO" id="GO:0016314">
    <property type="term" value="F:phosphatidylinositol-3,4,5-trisphosphate 3-phosphatase activity"/>
    <property type="evidence" value="ECO:0007669"/>
    <property type="project" value="TreeGrafter"/>
</dbReference>
<proteinExistence type="predicted"/>
<dbReference type="PROSITE" id="PS51181">
    <property type="entry name" value="PPASE_TENSIN"/>
    <property type="match status" value="1"/>
</dbReference>
<sequence length="281" mass="32549">SNGRKRIVKDGFDLDLTYITPHIIAMNYPETGANKIIRNDALKVQQFLDLNHKQKYRVYNLTEKPYENPNLFHNQYTMFAIPDHHAPDFLGAAAIVNDMYAFLAADEENVIAVHCKAGKGRTGTIISCLMLQLNLRVSAEGAMHCYAFTRSQTGKSSVDNPSQRRFVENFYHYLHAKPNLLRMELQRYFVAKVVSKHLIDVEIQGERVPFQVVNREQIFVRKEFSGDFMLKTKKMRSQFHTEFLSYHKSFRQLETQITIKLDQTDFDDATGKFEVEVVLGM</sequence>
<dbReference type="Pfam" id="PF22784">
    <property type="entry name" value="PTP-SAK"/>
    <property type="match status" value="1"/>
</dbReference>
<reference evidence="4" key="1">
    <citation type="submission" date="2015-07" db="EMBL/GenBank/DDBJ databases">
        <title>Adaptation to a free-living lifestyle via gene acquisitions in the diplomonad Trepomonas sp. PC1.</title>
        <authorList>
            <person name="Xu F."/>
            <person name="Jerlstrom-Hultqvist J."/>
            <person name="Kolisko M."/>
            <person name="Simpson A.G.B."/>
            <person name="Roger A.J."/>
            <person name="Svard S.G."/>
            <person name="Andersson J.O."/>
        </authorList>
    </citation>
    <scope>NUCLEOTIDE SEQUENCE</scope>
    <source>
        <strain evidence="4">PC1</strain>
    </source>
</reference>
<dbReference type="EMBL" id="GDID01002142">
    <property type="protein sequence ID" value="JAP94464.1"/>
    <property type="molecule type" value="Transcribed_RNA"/>
</dbReference>
<dbReference type="InterPro" id="IPR029023">
    <property type="entry name" value="Tensin_phosphatase"/>
</dbReference>
<dbReference type="InterPro" id="IPR029021">
    <property type="entry name" value="Prot-tyrosine_phosphatase-like"/>
</dbReference>
<dbReference type="AlphaFoldDB" id="A0A146KF07"/>
<dbReference type="InterPro" id="IPR051281">
    <property type="entry name" value="Dual-spec_lipid-protein_phosph"/>
</dbReference>
<dbReference type="SMART" id="SM00404">
    <property type="entry name" value="PTPc_motif"/>
    <property type="match status" value="1"/>
</dbReference>
<organism evidence="4">
    <name type="scientific">Trepomonas sp. PC1</name>
    <dbReference type="NCBI Taxonomy" id="1076344"/>
    <lineage>
        <taxon>Eukaryota</taxon>
        <taxon>Metamonada</taxon>
        <taxon>Diplomonadida</taxon>
        <taxon>Hexamitidae</taxon>
        <taxon>Hexamitinae</taxon>
        <taxon>Trepomonas</taxon>
    </lineage>
</organism>
<dbReference type="Gene3D" id="3.90.190.10">
    <property type="entry name" value="Protein tyrosine phosphatase superfamily"/>
    <property type="match status" value="1"/>
</dbReference>
<evidence type="ECO:0000313" key="4">
    <source>
        <dbReference type="EMBL" id="JAP94464.1"/>
    </source>
</evidence>
<dbReference type="PROSITE" id="PS50056">
    <property type="entry name" value="TYR_PHOSPHATASE_2"/>
    <property type="match status" value="1"/>
</dbReference>
<keyword evidence="1" id="KW-0378">Hydrolase</keyword>